<dbReference type="Proteomes" id="UP000647235">
    <property type="component" value="Unassembled WGS sequence"/>
</dbReference>
<accession>A0ABR7EUH2</accession>
<name>A0ABR7EUH2_9FIRM</name>
<comment type="subcellular location">
    <subcellularLocation>
        <location evidence="1">Cell membrane</location>
        <topology evidence="1">Multi-pass membrane protein</topology>
    </subcellularLocation>
</comment>
<organism evidence="7 8">
    <name type="scientific">Dorea hominis</name>
    <dbReference type="NCBI Taxonomy" id="2763040"/>
    <lineage>
        <taxon>Bacteria</taxon>
        <taxon>Bacillati</taxon>
        <taxon>Bacillota</taxon>
        <taxon>Clostridia</taxon>
        <taxon>Lachnospirales</taxon>
        <taxon>Lachnospiraceae</taxon>
        <taxon>Dorea</taxon>
    </lineage>
</organism>
<evidence type="ECO:0000256" key="1">
    <source>
        <dbReference type="ARBA" id="ARBA00004651"/>
    </source>
</evidence>
<feature type="transmembrane region" description="Helical" evidence="6">
    <location>
        <begin position="120"/>
        <end position="140"/>
    </location>
</feature>
<evidence type="ECO:0000256" key="6">
    <source>
        <dbReference type="SAM" id="Phobius"/>
    </source>
</evidence>
<evidence type="ECO:0000256" key="5">
    <source>
        <dbReference type="ARBA" id="ARBA00023136"/>
    </source>
</evidence>
<feature type="transmembrane region" description="Helical" evidence="6">
    <location>
        <begin position="317"/>
        <end position="333"/>
    </location>
</feature>
<gene>
    <name evidence="7" type="ORF">H8S07_06875</name>
</gene>
<keyword evidence="2" id="KW-1003">Cell membrane</keyword>
<keyword evidence="8" id="KW-1185">Reference proteome</keyword>
<keyword evidence="3 6" id="KW-0812">Transmembrane</keyword>
<sequence length="344" mass="37696">MKKFKLQKNVLLIFLLVMIAVSCYMGIPIRPLLTDMLIRLPMNGVFVLSLLPMLNAGMGFNFGMPVGIIAGLISISTVMNFEITGVKGFLCVLLLTILISFVFGRIYGRILIKASGTEEITGNFLGLSIIPLSCILWVTIPFDNPVMVFPIAGKGMRPKIGLEGYFDKIIEKIFQIKIGGMMIPVGYLLCFFIVCVIIYIIFKSNIGQNMLALGENEAYCEIMGLQSNKIKMTAIVLSTIIAGVGICFYSQSYGYLELYNAPKAIAFSAASALLIGGCTEHNGNILNVIVGTLIFHGILVFSVPLANELVATELTEITRSILTNVIILFAMFKETKKEKNVEKA</sequence>
<protein>
    <submittedName>
        <fullName evidence="7">ABC transporter permease</fullName>
    </submittedName>
</protein>
<dbReference type="InterPro" id="IPR001851">
    <property type="entry name" value="ABC_transp_permease"/>
</dbReference>
<dbReference type="PANTHER" id="PTHR32196">
    <property type="entry name" value="ABC TRANSPORTER PERMEASE PROTEIN YPHD-RELATED-RELATED"/>
    <property type="match status" value="1"/>
</dbReference>
<dbReference type="PROSITE" id="PS51257">
    <property type="entry name" value="PROKAR_LIPOPROTEIN"/>
    <property type="match status" value="1"/>
</dbReference>
<dbReference type="EMBL" id="JACOOY010000007">
    <property type="protein sequence ID" value="MBC5665001.1"/>
    <property type="molecule type" value="Genomic_DNA"/>
</dbReference>
<dbReference type="RefSeq" id="WP_021859639.1">
    <property type="nucleotide sequence ID" value="NZ_JACOOY010000007.1"/>
</dbReference>
<keyword evidence="4 6" id="KW-1133">Transmembrane helix</keyword>
<evidence type="ECO:0000313" key="8">
    <source>
        <dbReference type="Proteomes" id="UP000647235"/>
    </source>
</evidence>
<keyword evidence="5 6" id="KW-0472">Membrane</keyword>
<feature type="transmembrane region" description="Helical" evidence="6">
    <location>
        <begin position="285"/>
        <end position="305"/>
    </location>
</feature>
<evidence type="ECO:0000256" key="3">
    <source>
        <dbReference type="ARBA" id="ARBA00022692"/>
    </source>
</evidence>
<proteinExistence type="predicted"/>
<feature type="transmembrane region" description="Helical" evidence="6">
    <location>
        <begin position="258"/>
        <end position="278"/>
    </location>
</feature>
<comment type="caution">
    <text evidence="7">The sequence shown here is derived from an EMBL/GenBank/DDBJ whole genome shotgun (WGS) entry which is preliminary data.</text>
</comment>
<dbReference type="PANTHER" id="PTHR32196:SF15">
    <property type="entry name" value="SUGAR ABC TRANSPORTER PERMEASE PROTEIN"/>
    <property type="match status" value="1"/>
</dbReference>
<feature type="transmembrane region" description="Helical" evidence="6">
    <location>
        <begin position="62"/>
        <end position="81"/>
    </location>
</feature>
<evidence type="ECO:0000256" key="4">
    <source>
        <dbReference type="ARBA" id="ARBA00022989"/>
    </source>
</evidence>
<reference evidence="7 8" key="1">
    <citation type="submission" date="2020-08" db="EMBL/GenBank/DDBJ databases">
        <title>Genome public.</title>
        <authorList>
            <person name="Liu C."/>
            <person name="Sun Q."/>
        </authorList>
    </citation>
    <scope>NUCLEOTIDE SEQUENCE [LARGE SCALE GENOMIC DNA]</scope>
    <source>
        <strain evidence="7 8">NSJ-36</strain>
    </source>
</reference>
<dbReference type="Pfam" id="PF02653">
    <property type="entry name" value="BPD_transp_2"/>
    <property type="match status" value="1"/>
</dbReference>
<feature type="transmembrane region" description="Helical" evidence="6">
    <location>
        <begin position="181"/>
        <end position="202"/>
    </location>
</feature>
<feature type="transmembrane region" description="Helical" evidence="6">
    <location>
        <begin position="87"/>
        <end position="108"/>
    </location>
</feature>
<feature type="transmembrane region" description="Helical" evidence="6">
    <location>
        <begin position="232"/>
        <end position="252"/>
    </location>
</feature>
<evidence type="ECO:0000256" key="2">
    <source>
        <dbReference type="ARBA" id="ARBA00022475"/>
    </source>
</evidence>
<evidence type="ECO:0000313" key="7">
    <source>
        <dbReference type="EMBL" id="MBC5665001.1"/>
    </source>
</evidence>
<feature type="transmembrane region" description="Helical" evidence="6">
    <location>
        <begin position="12"/>
        <end position="30"/>
    </location>
</feature>